<protein>
    <submittedName>
        <fullName evidence="3">Uma2 domain-containing protein</fullName>
    </submittedName>
</protein>
<dbReference type="EMBL" id="UYYA01001347">
    <property type="protein sequence ID" value="VDM55322.1"/>
    <property type="molecule type" value="Genomic_DNA"/>
</dbReference>
<evidence type="ECO:0000313" key="3">
    <source>
        <dbReference type="WBParaSite" id="ACOC_0000373601-mRNA-1"/>
    </source>
</evidence>
<dbReference type="WBParaSite" id="ACOC_0000373601-mRNA-1">
    <property type="protein sequence ID" value="ACOC_0000373601-mRNA-1"/>
    <property type="gene ID" value="ACOC_0000373601"/>
</dbReference>
<dbReference type="AlphaFoldDB" id="A0A0R3PHA9"/>
<name>A0A0R3PHA9_ANGCS</name>
<dbReference type="PANTHER" id="PTHR33395:SF22">
    <property type="entry name" value="REVERSE TRANSCRIPTASE DOMAIN-CONTAINING PROTEIN"/>
    <property type="match status" value="1"/>
</dbReference>
<keyword evidence="2" id="KW-1185">Reference proteome</keyword>
<sequence length="243" mass="27863">MHSIISSSKSSAMREHIINLLSGTVRSTIPLPDPTIPAGEKLPAILPSDVRIVIEIMKRGTVPEPDNIPGDFFRAESRNLHVVLANHTAAYFQKEKIPDQWRASRTVILAKKGDRRDLRNYRPVWLLSVLNKLFTKIFLSRISRTQRIASSYTHRFPLCRVETSGTEFTWKRNVPFLSEKQAYILPNITRDNEAFFPAVHFRISGINPERHESFACVCSQFLCEDRDTYFKVLPVRSLGPMRA</sequence>
<evidence type="ECO:0000313" key="1">
    <source>
        <dbReference type="EMBL" id="VDM55322.1"/>
    </source>
</evidence>
<dbReference type="Proteomes" id="UP000267027">
    <property type="component" value="Unassembled WGS sequence"/>
</dbReference>
<dbReference type="OrthoDB" id="5856459at2759"/>
<accession>A0A0R3PHA9</accession>
<organism evidence="3">
    <name type="scientific">Angiostrongylus costaricensis</name>
    <name type="common">Nematode worm</name>
    <dbReference type="NCBI Taxonomy" id="334426"/>
    <lineage>
        <taxon>Eukaryota</taxon>
        <taxon>Metazoa</taxon>
        <taxon>Ecdysozoa</taxon>
        <taxon>Nematoda</taxon>
        <taxon>Chromadorea</taxon>
        <taxon>Rhabditida</taxon>
        <taxon>Rhabditina</taxon>
        <taxon>Rhabditomorpha</taxon>
        <taxon>Strongyloidea</taxon>
        <taxon>Metastrongylidae</taxon>
        <taxon>Angiostrongylus</taxon>
    </lineage>
</organism>
<evidence type="ECO:0000313" key="2">
    <source>
        <dbReference type="Proteomes" id="UP000267027"/>
    </source>
</evidence>
<reference evidence="3" key="1">
    <citation type="submission" date="2017-02" db="UniProtKB">
        <authorList>
            <consortium name="WormBaseParasite"/>
        </authorList>
    </citation>
    <scope>IDENTIFICATION</scope>
</reference>
<dbReference type="PANTHER" id="PTHR33395">
    <property type="entry name" value="TRANSCRIPTASE, PUTATIVE-RELATED-RELATED"/>
    <property type="match status" value="1"/>
</dbReference>
<proteinExistence type="predicted"/>
<gene>
    <name evidence="1" type="ORF">ACOC_LOCUS3737</name>
</gene>
<reference evidence="1 2" key="2">
    <citation type="submission" date="2018-11" db="EMBL/GenBank/DDBJ databases">
        <authorList>
            <consortium name="Pathogen Informatics"/>
        </authorList>
    </citation>
    <scope>NUCLEOTIDE SEQUENCE [LARGE SCALE GENOMIC DNA]</scope>
    <source>
        <strain evidence="1 2">Costa Rica</strain>
    </source>
</reference>